<evidence type="ECO:0000313" key="2">
    <source>
        <dbReference type="EMBL" id="KAK6362572.1"/>
    </source>
</evidence>
<evidence type="ECO:0008006" key="4">
    <source>
        <dbReference type="Google" id="ProtNLM"/>
    </source>
</evidence>
<name>A0AAV9VME6_9PEZI</name>
<dbReference type="AlphaFoldDB" id="A0AAV9VME6"/>
<organism evidence="2 3">
    <name type="scientific">Orbilia blumenaviensis</name>
    <dbReference type="NCBI Taxonomy" id="1796055"/>
    <lineage>
        <taxon>Eukaryota</taxon>
        <taxon>Fungi</taxon>
        <taxon>Dikarya</taxon>
        <taxon>Ascomycota</taxon>
        <taxon>Pezizomycotina</taxon>
        <taxon>Orbiliomycetes</taxon>
        <taxon>Orbiliales</taxon>
        <taxon>Orbiliaceae</taxon>
        <taxon>Orbilia</taxon>
    </lineage>
</organism>
<comment type="caution">
    <text evidence="2">The sequence shown here is derived from an EMBL/GenBank/DDBJ whole genome shotgun (WGS) entry which is preliminary data.</text>
</comment>
<dbReference type="PANTHER" id="PTHR35040:SF9">
    <property type="entry name" value="4-LIKE CELL SURFACE PROTEIN, PUTATIVE (AFU_ORTHOLOGUE AFUA_4G14080)-RELATED"/>
    <property type="match status" value="1"/>
</dbReference>
<sequence length="280" mass="31366">MVNILSVVFPLYIYPSSCSPSASSAACAWYPFFQSITANPSVLFNIIVNPNSGPGDLYTYPNDDWKAVLSYANSLNNTKLIGYIDSSPTNIPVSKYRPQVQTYKNWANFTEKDIHVDGIFVDDMAYSTSSKSYYTTFANNIKSVWNSSPAQPPPYIMMNPGQPIECAFYSNVDSIVSFEDYYPNLSKAAFIKAPYTNCPRYKQAIIIHDFNGTALDQQQVCDDMGQTFRAGNLFITSAIQDDVTQQNPYDEVPPLLQQFAGSVKATNSWILAHPQWYSDI</sequence>
<keyword evidence="1" id="KW-0732">Signal</keyword>
<protein>
    <recommendedName>
        <fullName evidence="4">Spherulation-specific family 4</fullName>
    </recommendedName>
</protein>
<dbReference type="PANTHER" id="PTHR35040">
    <property type="match status" value="1"/>
</dbReference>
<feature type="chain" id="PRO_5043776748" description="Spherulation-specific family 4" evidence="1">
    <location>
        <begin position="19"/>
        <end position="280"/>
    </location>
</feature>
<gene>
    <name evidence="2" type="ORF">TWF730_000029</name>
</gene>
<evidence type="ECO:0000313" key="3">
    <source>
        <dbReference type="Proteomes" id="UP001373714"/>
    </source>
</evidence>
<reference evidence="2 3" key="1">
    <citation type="submission" date="2019-10" db="EMBL/GenBank/DDBJ databases">
        <authorList>
            <person name="Palmer J.M."/>
        </authorList>
    </citation>
    <scope>NUCLEOTIDE SEQUENCE [LARGE SCALE GENOMIC DNA]</scope>
    <source>
        <strain evidence="2 3">TWF730</strain>
    </source>
</reference>
<evidence type="ECO:0000256" key="1">
    <source>
        <dbReference type="SAM" id="SignalP"/>
    </source>
</evidence>
<accession>A0AAV9VME6</accession>
<dbReference type="InterPro" id="IPR021986">
    <property type="entry name" value="Spherulin4"/>
</dbReference>
<proteinExistence type="predicted"/>
<feature type="signal peptide" evidence="1">
    <location>
        <begin position="1"/>
        <end position="18"/>
    </location>
</feature>
<dbReference type="Proteomes" id="UP001373714">
    <property type="component" value="Unassembled WGS sequence"/>
</dbReference>
<dbReference type="EMBL" id="JAVHNS010000001">
    <property type="protein sequence ID" value="KAK6362572.1"/>
    <property type="molecule type" value="Genomic_DNA"/>
</dbReference>
<dbReference type="Pfam" id="PF12138">
    <property type="entry name" value="Spherulin4"/>
    <property type="match status" value="1"/>
</dbReference>
<keyword evidence="3" id="KW-1185">Reference proteome</keyword>